<feature type="transmembrane region" description="Helical" evidence="2">
    <location>
        <begin position="79"/>
        <end position="97"/>
    </location>
</feature>
<reference evidence="3 4" key="1">
    <citation type="submission" date="2018-05" db="EMBL/GenBank/DDBJ databases">
        <title>Streptomyces venezuelae.</title>
        <authorList>
            <person name="Kim W."/>
            <person name="Lee N."/>
            <person name="Cho B.-K."/>
        </authorList>
    </citation>
    <scope>NUCLEOTIDE SEQUENCE [LARGE SCALE GENOMIC DNA]</scope>
    <source>
        <strain evidence="3 4">ATCC 14583</strain>
    </source>
</reference>
<dbReference type="Gene3D" id="1.20.1250.20">
    <property type="entry name" value="MFS general substrate transporter like domains"/>
    <property type="match status" value="1"/>
</dbReference>
<proteinExistence type="predicted"/>
<dbReference type="EMBL" id="CP029193">
    <property type="protein sequence ID" value="QES26202.1"/>
    <property type="molecule type" value="Genomic_DNA"/>
</dbReference>
<protein>
    <submittedName>
        <fullName evidence="3">MFS transporter</fullName>
    </submittedName>
</protein>
<keyword evidence="2" id="KW-0472">Membrane</keyword>
<gene>
    <name evidence="3" type="ORF">DEJ47_06750</name>
</gene>
<keyword evidence="4" id="KW-1185">Reference proteome</keyword>
<dbReference type="SUPFAM" id="SSF103473">
    <property type="entry name" value="MFS general substrate transporter"/>
    <property type="match status" value="1"/>
</dbReference>
<organism evidence="3 4">
    <name type="scientific">Streptomyces venezuelae</name>
    <dbReference type="NCBI Taxonomy" id="54571"/>
    <lineage>
        <taxon>Bacteria</taxon>
        <taxon>Bacillati</taxon>
        <taxon>Actinomycetota</taxon>
        <taxon>Actinomycetes</taxon>
        <taxon>Kitasatosporales</taxon>
        <taxon>Streptomycetaceae</taxon>
        <taxon>Streptomyces</taxon>
    </lineage>
</organism>
<feature type="transmembrane region" description="Helical" evidence="2">
    <location>
        <begin position="17"/>
        <end position="39"/>
    </location>
</feature>
<accession>A0A5P2B6K6</accession>
<feature type="transmembrane region" description="Helical" evidence="2">
    <location>
        <begin position="278"/>
        <end position="298"/>
    </location>
</feature>
<dbReference type="RefSeq" id="WP_150165880.1">
    <property type="nucleotide sequence ID" value="NZ_CP029193.1"/>
</dbReference>
<dbReference type="PANTHER" id="PTHR23542">
    <property type="match status" value="1"/>
</dbReference>
<dbReference type="PANTHER" id="PTHR23542:SF1">
    <property type="entry name" value="MAJOR FACILITATOR SUPERFAMILY (MFS) PROFILE DOMAIN-CONTAINING PROTEIN"/>
    <property type="match status" value="1"/>
</dbReference>
<feature type="transmembrane region" description="Helical" evidence="2">
    <location>
        <begin position="172"/>
        <end position="192"/>
    </location>
</feature>
<feature type="transmembrane region" description="Helical" evidence="2">
    <location>
        <begin position="364"/>
        <end position="384"/>
    </location>
</feature>
<evidence type="ECO:0000256" key="2">
    <source>
        <dbReference type="SAM" id="Phobius"/>
    </source>
</evidence>
<evidence type="ECO:0000313" key="4">
    <source>
        <dbReference type="Proteomes" id="UP000323046"/>
    </source>
</evidence>
<keyword evidence="2" id="KW-1133">Transmembrane helix</keyword>
<dbReference type="InterPro" id="IPR036259">
    <property type="entry name" value="MFS_trans_sf"/>
</dbReference>
<feature type="transmembrane region" description="Helical" evidence="2">
    <location>
        <begin position="213"/>
        <end position="234"/>
    </location>
</feature>
<evidence type="ECO:0000313" key="3">
    <source>
        <dbReference type="EMBL" id="QES26202.1"/>
    </source>
</evidence>
<dbReference type="AlphaFoldDB" id="A0A5P2B6K6"/>
<name>A0A5P2B6K6_STRVZ</name>
<dbReference type="Proteomes" id="UP000323046">
    <property type="component" value="Chromosome"/>
</dbReference>
<keyword evidence="2" id="KW-0812">Transmembrane</keyword>
<dbReference type="OrthoDB" id="5243516at2"/>
<dbReference type="InterPro" id="IPR011701">
    <property type="entry name" value="MFS"/>
</dbReference>
<dbReference type="GO" id="GO:0022857">
    <property type="term" value="F:transmembrane transporter activity"/>
    <property type="evidence" value="ECO:0007669"/>
    <property type="project" value="InterPro"/>
</dbReference>
<evidence type="ECO:0000256" key="1">
    <source>
        <dbReference type="SAM" id="MobiDB-lite"/>
    </source>
</evidence>
<feature type="transmembrane region" description="Helical" evidence="2">
    <location>
        <begin position="335"/>
        <end position="358"/>
    </location>
</feature>
<feature type="region of interest" description="Disordered" evidence="1">
    <location>
        <begin position="399"/>
        <end position="419"/>
    </location>
</feature>
<feature type="transmembrane region" description="Helical" evidence="2">
    <location>
        <begin position="45"/>
        <end position="67"/>
    </location>
</feature>
<feature type="transmembrane region" description="Helical" evidence="2">
    <location>
        <begin position="304"/>
        <end position="323"/>
    </location>
</feature>
<dbReference type="Pfam" id="PF07690">
    <property type="entry name" value="MFS_1"/>
    <property type="match status" value="1"/>
</dbReference>
<sequence>MAAGYAEILRTRYATRLLAGTLVGRLPNATAAIAIVLFIRAEGGTYSLAGALAAVYGVANAVGQPLLGRLVDLHGQPRVQLPAALLSALGMAVFAFTGPDQLALAYGAVAAAGLFTPPLEGGLRALWPSVLGKEEQVHTAYAMDAIAQEVMFTVGPLLVTGCVALWSERAALLVVNAVGVLGALSVVVSRPSRAWRSAPREAHWLGALRSRGLLALLGAFLFIGMALGSITVAGVSYADGNGGDAVYGWMMAALGLGALVGGSVYGARQWSGVPERRLSVLVALLAVFYWPLVLTPGAVAMTSLTALAGVFLAPALACAFIIVDRHAPRGTVTEAFSWLVTTFTVGASLGTAAAGPVVEWGGTAWGFAVPGLAGAAALVVLLATGRVLVPAGESGVVAGSSENDRNGAAEPGFSTPHQA</sequence>
<feature type="transmembrane region" description="Helical" evidence="2">
    <location>
        <begin position="246"/>
        <end position="266"/>
    </location>
</feature>